<evidence type="ECO:0000313" key="5">
    <source>
        <dbReference type="Proteomes" id="UP000053144"/>
    </source>
</evidence>
<evidence type="ECO:0000256" key="2">
    <source>
        <dbReference type="ARBA" id="ARBA00023242"/>
    </source>
</evidence>
<sequence>MDESGSASSPLRPVTVDGADADAALSKSRFLTREEVLRRRLRRVKQLGRCYRAHYWALMEELRSKYRDYSWTYGKSPFKEGHNETDIDHQNGGGGVPALGGGHDIVRCRFSGCKTKAMALTTYCHSHILSDSKQRLYHGCRAVAKNRCRRSQPLQSVAAATDRSLAALRAIVNLSTTLEQSFDLRVFHLQSNLEELESMYAPSWDQAIALPFLAAPLIQLICPQEVRIDSHQFFHLHVLSLTCICRSVVRGRKVSAAVGWLSPYMIVVVSRCRAVQFLQDSEVLEGSLLLGQLSP</sequence>
<dbReference type="PANTHER" id="PTHR13453:SF7">
    <property type="entry name" value="KAT8 REGULATORY NSL COMPLEX SUBUNIT 2"/>
    <property type="match status" value="1"/>
</dbReference>
<proteinExistence type="predicted"/>
<dbReference type="InterPro" id="IPR025927">
    <property type="entry name" value="Znf_KANL2-like"/>
</dbReference>
<dbReference type="GO" id="GO:0044545">
    <property type="term" value="C:NSL complex"/>
    <property type="evidence" value="ECO:0007669"/>
    <property type="project" value="TreeGrafter"/>
</dbReference>
<evidence type="ECO:0000256" key="1">
    <source>
        <dbReference type="ARBA" id="ARBA00004123"/>
    </source>
</evidence>
<accession>A0A0L9VLT7</accession>
<comment type="subcellular location">
    <subcellularLocation>
        <location evidence="1">Nucleus</location>
    </subcellularLocation>
</comment>
<keyword evidence="2" id="KW-0539">Nucleus</keyword>
<dbReference type="Gramene" id="KOM56011">
    <property type="protein sequence ID" value="KOM56011"/>
    <property type="gene ID" value="LR48_Vigan10g190300"/>
</dbReference>
<dbReference type="InterPro" id="IPR026316">
    <property type="entry name" value="NSL2"/>
</dbReference>
<organism evidence="4 5">
    <name type="scientific">Phaseolus angularis</name>
    <name type="common">Azuki bean</name>
    <name type="synonym">Vigna angularis</name>
    <dbReference type="NCBI Taxonomy" id="3914"/>
    <lineage>
        <taxon>Eukaryota</taxon>
        <taxon>Viridiplantae</taxon>
        <taxon>Streptophyta</taxon>
        <taxon>Embryophyta</taxon>
        <taxon>Tracheophyta</taxon>
        <taxon>Spermatophyta</taxon>
        <taxon>Magnoliopsida</taxon>
        <taxon>eudicotyledons</taxon>
        <taxon>Gunneridae</taxon>
        <taxon>Pentapetalae</taxon>
        <taxon>rosids</taxon>
        <taxon>fabids</taxon>
        <taxon>Fabales</taxon>
        <taxon>Fabaceae</taxon>
        <taxon>Papilionoideae</taxon>
        <taxon>50 kb inversion clade</taxon>
        <taxon>NPAAA clade</taxon>
        <taxon>indigoferoid/millettioid clade</taxon>
        <taxon>Phaseoleae</taxon>
        <taxon>Vigna</taxon>
    </lineage>
</organism>
<reference evidence="5" key="1">
    <citation type="journal article" date="2015" name="Proc. Natl. Acad. Sci. U.S.A.">
        <title>Genome sequencing of adzuki bean (Vigna angularis) provides insight into high starch and low fat accumulation and domestication.</title>
        <authorList>
            <person name="Yang K."/>
            <person name="Tian Z."/>
            <person name="Chen C."/>
            <person name="Luo L."/>
            <person name="Zhao B."/>
            <person name="Wang Z."/>
            <person name="Yu L."/>
            <person name="Li Y."/>
            <person name="Sun Y."/>
            <person name="Li W."/>
            <person name="Chen Y."/>
            <person name="Li Y."/>
            <person name="Zhang Y."/>
            <person name="Ai D."/>
            <person name="Zhao J."/>
            <person name="Shang C."/>
            <person name="Ma Y."/>
            <person name="Wu B."/>
            <person name="Wang M."/>
            <person name="Gao L."/>
            <person name="Sun D."/>
            <person name="Zhang P."/>
            <person name="Guo F."/>
            <person name="Wang W."/>
            <person name="Li Y."/>
            <person name="Wang J."/>
            <person name="Varshney R.K."/>
            <person name="Wang J."/>
            <person name="Ling H.Q."/>
            <person name="Wan P."/>
        </authorList>
    </citation>
    <scope>NUCLEOTIDE SEQUENCE</scope>
    <source>
        <strain evidence="5">cv. Jingnong 6</strain>
    </source>
</reference>
<protein>
    <recommendedName>
        <fullName evidence="3">KANL2-like probable zinc-finger domain-containing protein</fullName>
    </recommendedName>
</protein>
<dbReference type="AlphaFoldDB" id="A0A0L9VLT7"/>
<evidence type="ECO:0000313" key="4">
    <source>
        <dbReference type="EMBL" id="KOM56011.1"/>
    </source>
</evidence>
<dbReference type="GO" id="GO:0005634">
    <property type="term" value="C:nucleus"/>
    <property type="evidence" value="ECO:0007669"/>
    <property type="project" value="UniProtKB-SubCell"/>
</dbReference>
<dbReference type="PANTHER" id="PTHR13453">
    <property type="entry name" value="KAT8 REGULATORY NSL COMPLEX SUBUNIT 2"/>
    <property type="match status" value="1"/>
</dbReference>
<dbReference type="Proteomes" id="UP000053144">
    <property type="component" value="Chromosome 10"/>
</dbReference>
<evidence type="ECO:0000259" key="3">
    <source>
        <dbReference type="Pfam" id="PF13891"/>
    </source>
</evidence>
<name>A0A0L9VLT7_PHAAN</name>
<dbReference type="Pfam" id="PF13891">
    <property type="entry name" value="zf-C3HC3H_KANSL2"/>
    <property type="match status" value="1"/>
</dbReference>
<dbReference type="EMBL" id="CM003380">
    <property type="protein sequence ID" value="KOM56011.1"/>
    <property type="molecule type" value="Genomic_DNA"/>
</dbReference>
<gene>
    <name evidence="4" type="ORF">LR48_Vigan10g190300</name>
</gene>
<feature type="domain" description="KANL2-like probable zinc-finger" evidence="3">
    <location>
        <begin position="108"/>
        <end position="150"/>
    </location>
</feature>